<organism evidence="2 3">
    <name type="scientific">Marasmius tenuissimus</name>
    <dbReference type="NCBI Taxonomy" id="585030"/>
    <lineage>
        <taxon>Eukaryota</taxon>
        <taxon>Fungi</taxon>
        <taxon>Dikarya</taxon>
        <taxon>Basidiomycota</taxon>
        <taxon>Agaricomycotina</taxon>
        <taxon>Agaricomycetes</taxon>
        <taxon>Agaricomycetidae</taxon>
        <taxon>Agaricales</taxon>
        <taxon>Marasmiineae</taxon>
        <taxon>Marasmiaceae</taxon>
        <taxon>Marasmius</taxon>
    </lineage>
</organism>
<dbReference type="Proteomes" id="UP001437256">
    <property type="component" value="Unassembled WGS sequence"/>
</dbReference>
<protein>
    <recommendedName>
        <fullName evidence="1">AB hydrolase-1 domain-containing protein</fullName>
    </recommendedName>
</protein>
<accession>A0ABR2ZYF4</accession>
<proteinExistence type="predicted"/>
<dbReference type="InterPro" id="IPR000073">
    <property type="entry name" value="AB_hydrolase_1"/>
</dbReference>
<dbReference type="InterPro" id="IPR050266">
    <property type="entry name" value="AB_hydrolase_sf"/>
</dbReference>
<name>A0ABR2ZYF4_9AGAR</name>
<comment type="caution">
    <text evidence="2">The sequence shown here is derived from an EMBL/GenBank/DDBJ whole genome shotgun (WGS) entry which is preliminary data.</text>
</comment>
<evidence type="ECO:0000313" key="2">
    <source>
        <dbReference type="EMBL" id="KAL0066388.1"/>
    </source>
</evidence>
<dbReference type="PANTHER" id="PTHR43798">
    <property type="entry name" value="MONOACYLGLYCEROL LIPASE"/>
    <property type="match status" value="1"/>
</dbReference>
<dbReference type="PANTHER" id="PTHR43798:SF33">
    <property type="entry name" value="HYDROLASE, PUTATIVE (AFU_ORTHOLOGUE AFUA_2G14860)-RELATED"/>
    <property type="match status" value="1"/>
</dbReference>
<evidence type="ECO:0000259" key="1">
    <source>
        <dbReference type="Pfam" id="PF12697"/>
    </source>
</evidence>
<keyword evidence="3" id="KW-1185">Reference proteome</keyword>
<evidence type="ECO:0000313" key="3">
    <source>
        <dbReference type="Proteomes" id="UP001437256"/>
    </source>
</evidence>
<reference evidence="2 3" key="1">
    <citation type="submission" date="2024-05" db="EMBL/GenBank/DDBJ databases">
        <title>A draft genome resource for the thread blight pathogen Marasmius tenuissimus strain MS-2.</title>
        <authorList>
            <person name="Yulfo-Soto G.E."/>
            <person name="Baruah I.K."/>
            <person name="Amoako-Attah I."/>
            <person name="Bukari Y."/>
            <person name="Meinhardt L.W."/>
            <person name="Bailey B.A."/>
            <person name="Cohen S.P."/>
        </authorList>
    </citation>
    <scope>NUCLEOTIDE SEQUENCE [LARGE SCALE GENOMIC DNA]</scope>
    <source>
        <strain evidence="2 3">MS-2</strain>
    </source>
</reference>
<gene>
    <name evidence="2" type="ORF">AAF712_006647</name>
</gene>
<dbReference type="EMBL" id="JBBXMP010000036">
    <property type="protein sequence ID" value="KAL0066388.1"/>
    <property type="molecule type" value="Genomic_DNA"/>
</dbReference>
<dbReference type="SUPFAM" id="SSF53474">
    <property type="entry name" value="alpha/beta-Hydrolases"/>
    <property type="match status" value="1"/>
</dbReference>
<dbReference type="Gene3D" id="3.40.50.1820">
    <property type="entry name" value="alpha/beta hydrolase"/>
    <property type="match status" value="1"/>
</dbReference>
<dbReference type="Pfam" id="PF12697">
    <property type="entry name" value="Abhydrolase_6"/>
    <property type="match status" value="1"/>
</dbReference>
<sequence>MNGSAVSHQSKGRFVTLKSKDQTEIFAEARGDASKPAVVFIHGFSMSLIVWDTIFDDAKWVEQFYLVRYDVRGHGHSGKPTDDASWASERLAEDFFAVAEHYKLAKPFVVGWSLGGTYITDILAAKPPTYLSGIVYINAVPAMGAIMASCGTAQVLATLPSLMQFENVNAFQENAIRFVSLIAARMPYRLHLACLGGFLAQPRAVTIALLSRTHDTNGLLKAGKEANLPLLVIIGEKDEAINWEGTMSAVEGWKDLKVVRYADGDHMPWLAHPNQLRDEISDWIKTKVN</sequence>
<dbReference type="InterPro" id="IPR029058">
    <property type="entry name" value="AB_hydrolase_fold"/>
</dbReference>
<feature type="domain" description="AB hydrolase-1" evidence="1">
    <location>
        <begin position="38"/>
        <end position="276"/>
    </location>
</feature>